<protein>
    <submittedName>
        <fullName evidence="2">FHA domain-containing protein</fullName>
    </submittedName>
</protein>
<evidence type="ECO:0000313" key="2">
    <source>
        <dbReference type="EMBL" id="SMF96247.1"/>
    </source>
</evidence>
<dbReference type="EMBL" id="FXAM01000001">
    <property type="protein sequence ID" value="SMF96247.1"/>
    <property type="molecule type" value="Genomic_DNA"/>
</dbReference>
<dbReference type="InterPro" id="IPR000253">
    <property type="entry name" value="FHA_dom"/>
</dbReference>
<dbReference type="SUPFAM" id="SSF49879">
    <property type="entry name" value="SMAD/FHA domain"/>
    <property type="match status" value="2"/>
</dbReference>
<dbReference type="OrthoDB" id="151099at2"/>
<dbReference type="PANTHER" id="PTHR23308">
    <property type="entry name" value="NUCLEAR INHIBITOR OF PROTEIN PHOSPHATASE-1"/>
    <property type="match status" value="1"/>
</dbReference>
<evidence type="ECO:0000259" key="1">
    <source>
        <dbReference type="PROSITE" id="PS50006"/>
    </source>
</evidence>
<reference evidence="2 3" key="1">
    <citation type="submission" date="2016-12" db="EMBL/GenBank/DDBJ databases">
        <authorList>
            <person name="Song W.-J."/>
            <person name="Kurnit D.M."/>
        </authorList>
    </citation>
    <scope>NUCLEOTIDE SEQUENCE [LARGE SCALE GENOMIC DNA]</scope>
    <source>
        <strain evidence="2 3">175</strain>
    </source>
</reference>
<dbReference type="PROSITE" id="PS50006">
    <property type="entry name" value="FHA_DOMAIN"/>
    <property type="match status" value="1"/>
</dbReference>
<dbReference type="InterPro" id="IPR050923">
    <property type="entry name" value="Cell_Proc_Reg/RNA_Proc"/>
</dbReference>
<organism evidence="2 3">
    <name type="scientific">Methylomagnum ishizawai</name>
    <dbReference type="NCBI Taxonomy" id="1760988"/>
    <lineage>
        <taxon>Bacteria</taxon>
        <taxon>Pseudomonadati</taxon>
        <taxon>Pseudomonadota</taxon>
        <taxon>Gammaproteobacteria</taxon>
        <taxon>Methylococcales</taxon>
        <taxon>Methylococcaceae</taxon>
        <taxon>Methylomagnum</taxon>
    </lineage>
</organism>
<name>A0A1Y6D0S2_9GAMM</name>
<proteinExistence type="predicted"/>
<dbReference type="InterPro" id="IPR008984">
    <property type="entry name" value="SMAD_FHA_dom_sf"/>
</dbReference>
<dbReference type="CDD" id="cd00060">
    <property type="entry name" value="FHA"/>
    <property type="match status" value="2"/>
</dbReference>
<sequence>MAKIQVFFGGSLQSEFPLESQEEYAVGRAPDCDIVIDNLAVSRRHCLFKSLHGQWMIEDNQSANGTFLNGQRTYTQALKHQDRIVIGKHTLLFDDYGSGHTHQSVAANVDKPAEPQDEGDATCFVRRDMVAQYVQRSEKGNMVLVLEGVRRKVVPLDKELTVVGRGSRCDLRIDGWFVKGEQLSIVKQQYGYRVVHEGGWRPLRVNGNKVREAILQAGDVLTIAGHRISFGSL</sequence>
<accession>A0A1Y6D0S2</accession>
<keyword evidence="3" id="KW-1185">Reference proteome</keyword>
<dbReference type="SMART" id="SM00240">
    <property type="entry name" value="FHA"/>
    <property type="match status" value="2"/>
</dbReference>
<evidence type="ECO:0000313" key="3">
    <source>
        <dbReference type="Proteomes" id="UP000192923"/>
    </source>
</evidence>
<feature type="domain" description="FHA" evidence="1">
    <location>
        <begin position="24"/>
        <end position="73"/>
    </location>
</feature>
<dbReference type="RefSeq" id="WP_125469015.1">
    <property type="nucleotide sequence ID" value="NZ_FXAM01000001.1"/>
</dbReference>
<dbReference type="AlphaFoldDB" id="A0A1Y6D0S2"/>
<gene>
    <name evidence="2" type="ORF">SAMN02949497_3639</name>
</gene>
<dbReference type="Gene3D" id="2.60.200.20">
    <property type="match status" value="2"/>
</dbReference>
<dbReference type="STRING" id="1760988.SAMN02949497_3639"/>
<dbReference type="Proteomes" id="UP000192923">
    <property type="component" value="Unassembled WGS sequence"/>
</dbReference>
<dbReference type="Pfam" id="PF00498">
    <property type="entry name" value="FHA"/>
    <property type="match status" value="2"/>
</dbReference>